<dbReference type="Proteomes" id="UP001225034">
    <property type="component" value="Unassembled WGS sequence"/>
</dbReference>
<keyword evidence="3" id="KW-1185">Reference proteome</keyword>
<sequence length="36" mass="3781">MESNKVYDIPTLKSSTTKQADENGGPTPAGSTDVLK</sequence>
<comment type="caution">
    <text evidence="2">The sequence shown here is derived from an EMBL/GenBank/DDBJ whole genome shotgun (WGS) entry which is preliminary data.</text>
</comment>
<evidence type="ECO:0000313" key="3">
    <source>
        <dbReference type="Proteomes" id="UP001225034"/>
    </source>
</evidence>
<dbReference type="EMBL" id="JAUSUA010000001">
    <property type="protein sequence ID" value="MDQ0205736.1"/>
    <property type="molecule type" value="Genomic_DNA"/>
</dbReference>
<protein>
    <recommendedName>
        <fullName evidence="4">Lasso RiPP family leader peptide-containing protein</fullName>
    </recommendedName>
</protein>
<evidence type="ECO:0000256" key="1">
    <source>
        <dbReference type="SAM" id="MobiDB-lite"/>
    </source>
</evidence>
<proteinExistence type="predicted"/>
<reference evidence="2 3" key="1">
    <citation type="submission" date="2023-07" db="EMBL/GenBank/DDBJ databases">
        <title>Genomic Encyclopedia of Type Strains, Phase IV (KMG-IV): sequencing the most valuable type-strain genomes for metagenomic binning, comparative biology and taxonomic classification.</title>
        <authorList>
            <person name="Goeker M."/>
        </authorList>
    </citation>
    <scope>NUCLEOTIDE SEQUENCE [LARGE SCALE GENOMIC DNA]</scope>
    <source>
        <strain evidence="2 3">DSM 19154</strain>
    </source>
</reference>
<accession>A0ABT9YDC6</accession>
<name>A0ABT9YDC6_9BACI</name>
<feature type="region of interest" description="Disordered" evidence="1">
    <location>
        <begin position="1"/>
        <end position="36"/>
    </location>
</feature>
<organism evidence="2 3">
    <name type="scientific">Alkalicoccobacillus murimartini</name>
    <dbReference type="NCBI Taxonomy" id="171685"/>
    <lineage>
        <taxon>Bacteria</taxon>
        <taxon>Bacillati</taxon>
        <taxon>Bacillota</taxon>
        <taxon>Bacilli</taxon>
        <taxon>Bacillales</taxon>
        <taxon>Bacillaceae</taxon>
        <taxon>Alkalicoccobacillus</taxon>
    </lineage>
</organism>
<evidence type="ECO:0000313" key="2">
    <source>
        <dbReference type="EMBL" id="MDQ0205736.1"/>
    </source>
</evidence>
<gene>
    <name evidence="2" type="ORF">J2S05_000510</name>
</gene>
<evidence type="ECO:0008006" key="4">
    <source>
        <dbReference type="Google" id="ProtNLM"/>
    </source>
</evidence>